<comment type="cofactor">
    <cofactor evidence="1">
        <name>Mn(2+)</name>
        <dbReference type="ChEBI" id="CHEBI:29035"/>
    </cofactor>
</comment>
<evidence type="ECO:0000313" key="8">
    <source>
        <dbReference type="EMBL" id="WNH13091.1"/>
    </source>
</evidence>
<protein>
    <submittedName>
        <fullName evidence="8">Exodeoxyribonuclease III</fullName>
    </submittedName>
</protein>
<dbReference type="InterPro" id="IPR020848">
    <property type="entry name" value="AP_endonuclease_F1_CS"/>
</dbReference>
<dbReference type="InterPro" id="IPR036691">
    <property type="entry name" value="Endo/exonu/phosph_ase_sf"/>
</dbReference>
<comment type="cofactor">
    <cofactor evidence="2">
        <name>Mg(2+)</name>
        <dbReference type="ChEBI" id="CHEBI:18420"/>
    </cofactor>
</comment>
<keyword evidence="6" id="KW-0460">Magnesium</keyword>
<organism evidence="8 9">
    <name type="scientific">Thalassobellus suaedae</name>
    <dbReference type="NCBI Taxonomy" id="3074124"/>
    <lineage>
        <taxon>Bacteria</taxon>
        <taxon>Pseudomonadati</taxon>
        <taxon>Bacteroidota</taxon>
        <taxon>Flavobacteriia</taxon>
        <taxon>Flavobacteriales</taxon>
        <taxon>Flavobacteriaceae</taxon>
        <taxon>Thalassobellus</taxon>
    </lineage>
</organism>
<evidence type="ECO:0000256" key="5">
    <source>
        <dbReference type="ARBA" id="ARBA00022801"/>
    </source>
</evidence>
<evidence type="ECO:0000256" key="2">
    <source>
        <dbReference type="ARBA" id="ARBA00001946"/>
    </source>
</evidence>
<dbReference type="InterPro" id="IPR005135">
    <property type="entry name" value="Endo/exonuclease/phosphatase"/>
</dbReference>
<dbReference type="InterPro" id="IPR020847">
    <property type="entry name" value="AP_endonuclease_F1_BS"/>
</dbReference>
<evidence type="ECO:0000256" key="3">
    <source>
        <dbReference type="ARBA" id="ARBA00007092"/>
    </source>
</evidence>
<dbReference type="PROSITE" id="PS00726">
    <property type="entry name" value="AP_NUCLEASE_F1_1"/>
    <property type="match status" value="1"/>
</dbReference>
<dbReference type="RefSeq" id="WP_415863069.1">
    <property type="nucleotide sequence ID" value="NZ_CP134536.1"/>
</dbReference>
<keyword evidence="4" id="KW-0479">Metal-binding</keyword>
<dbReference type="InterPro" id="IPR004808">
    <property type="entry name" value="AP_endonuc_1"/>
</dbReference>
<evidence type="ECO:0000313" key="9">
    <source>
        <dbReference type="Proteomes" id="UP001303407"/>
    </source>
</evidence>
<keyword evidence="9" id="KW-1185">Reference proteome</keyword>
<feature type="domain" description="Endonuclease/exonuclease/phosphatase" evidence="7">
    <location>
        <begin position="4"/>
        <end position="245"/>
    </location>
</feature>
<dbReference type="PANTHER" id="PTHR22748">
    <property type="entry name" value="AP ENDONUCLEASE"/>
    <property type="match status" value="1"/>
</dbReference>
<sequence>MIIISWNVNGIRAIIKKGFFENINKMKPDILCIQETKAQDNEVLKALSPMSNYNVYINSATKKGYSGTAILSKIKPIAITNDMGIEEHDNEGRLICAEYLNFFLVNVYVPNSGQQLERLSYRKQWDIDFLTYIKTLEKLKPVIIAGDFNVAHQPMDLKNDKANYNKTAGYTQTEIDGISHMINNGFVDSFRHLHPNQVAYTYWSYRFNARALNTGWRIDYFLMSKSLLKNIKSVEILSQYYGSDHCPIHLSVELQN</sequence>
<dbReference type="SUPFAM" id="SSF56219">
    <property type="entry name" value="DNase I-like"/>
    <property type="match status" value="1"/>
</dbReference>
<dbReference type="Gene3D" id="3.60.10.10">
    <property type="entry name" value="Endonuclease/exonuclease/phosphatase"/>
    <property type="match status" value="1"/>
</dbReference>
<evidence type="ECO:0000256" key="4">
    <source>
        <dbReference type="ARBA" id="ARBA00022723"/>
    </source>
</evidence>
<keyword evidence="5" id="KW-0378">Hydrolase</keyword>
<evidence type="ECO:0000259" key="7">
    <source>
        <dbReference type="Pfam" id="PF03372"/>
    </source>
</evidence>
<evidence type="ECO:0000256" key="6">
    <source>
        <dbReference type="ARBA" id="ARBA00022842"/>
    </source>
</evidence>
<accession>A0ABY9Y4B9</accession>
<dbReference type="Pfam" id="PF03372">
    <property type="entry name" value="Exo_endo_phos"/>
    <property type="match status" value="1"/>
</dbReference>
<name>A0ABY9Y4B9_9FLAO</name>
<dbReference type="PROSITE" id="PS00728">
    <property type="entry name" value="AP_NUCLEASE_F1_3"/>
    <property type="match status" value="1"/>
</dbReference>
<dbReference type="NCBIfam" id="TIGR00195">
    <property type="entry name" value="exoDNase_III"/>
    <property type="match status" value="1"/>
</dbReference>
<dbReference type="NCBIfam" id="TIGR00633">
    <property type="entry name" value="xth"/>
    <property type="match status" value="1"/>
</dbReference>
<dbReference type="EMBL" id="CP134536">
    <property type="protein sequence ID" value="WNH13091.1"/>
    <property type="molecule type" value="Genomic_DNA"/>
</dbReference>
<dbReference type="PROSITE" id="PS00727">
    <property type="entry name" value="AP_NUCLEASE_F1_2"/>
    <property type="match status" value="1"/>
</dbReference>
<dbReference type="PANTHER" id="PTHR22748:SF6">
    <property type="entry name" value="DNA-(APURINIC OR APYRIMIDINIC SITE) ENDONUCLEASE"/>
    <property type="match status" value="1"/>
</dbReference>
<evidence type="ECO:0000256" key="1">
    <source>
        <dbReference type="ARBA" id="ARBA00001936"/>
    </source>
</evidence>
<proteinExistence type="inferred from homology"/>
<comment type="similarity">
    <text evidence="3">Belongs to the DNA repair enzymes AP/ExoA family.</text>
</comment>
<gene>
    <name evidence="8" type="ORF">RHP49_02295</name>
</gene>
<reference evidence="8 9" key="1">
    <citation type="submission" date="2023-09" db="EMBL/GenBank/DDBJ databases">
        <title>Thalassobella suaedae gen. nov., sp. nov., a marine bacterium of the family Flavobacteriaceae isolated from a halophyte Suaeda japonica.</title>
        <authorList>
            <person name="Lee S.Y."/>
            <person name="Hwang C.Y."/>
        </authorList>
    </citation>
    <scope>NUCLEOTIDE SEQUENCE [LARGE SCALE GENOMIC DNA]</scope>
    <source>
        <strain evidence="8 9">HL-DH10</strain>
    </source>
</reference>
<dbReference type="CDD" id="cd09087">
    <property type="entry name" value="Ape1-like_AP-endo"/>
    <property type="match status" value="1"/>
</dbReference>
<dbReference type="Proteomes" id="UP001303407">
    <property type="component" value="Chromosome"/>
</dbReference>